<dbReference type="InterPro" id="IPR034006">
    <property type="entry name" value="M3B_PepF_2"/>
</dbReference>
<evidence type="ECO:0000259" key="8">
    <source>
        <dbReference type="Pfam" id="PF01432"/>
    </source>
</evidence>
<dbReference type="Pfam" id="PF08439">
    <property type="entry name" value="Peptidase_M3_N"/>
    <property type="match status" value="1"/>
</dbReference>
<dbReference type="EMBL" id="JBHUHO010000005">
    <property type="protein sequence ID" value="MFD2114480.1"/>
    <property type="molecule type" value="Genomic_DNA"/>
</dbReference>
<feature type="coiled-coil region" evidence="7">
    <location>
        <begin position="22"/>
        <end position="49"/>
    </location>
</feature>
<dbReference type="Pfam" id="PF01432">
    <property type="entry name" value="Peptidase_M3"/>
    <property type="match status" value="1"/>
</dbReference>
<proteinExistence type="inferred from homology"/>
<organism evidence="10 11">
    <name type="scientific">Paenibacillus yanchengensis</name>
    <dbReference type="NCBI Taxonomy" id="2035833"/>
    <lineage>
        <taxon>Bacteria</taxon>
        <taxon>Bacillati</taxon>
        <taxon>Bacillota</taxon>
        <taxon>Bacilli</taxon>
        <taxon>Bacillales</taxon>
        <taxon>Paenibacillaceae</taxon>
        <taxon>Paenibacillus</taxon>
    </lineage>
</organism>
<keyword evidence="3 6" id="KW-0378">Hydrolase</keyword>
<dbReference type="InterPro" id="IPR013647">
    <property type="entry name" value="OligopepF_N_dom"/>
</dbReference>
<dbReference type="Gene3D" id="1.10.1370.20">
    <property type="entry name" value="Oligoendopeptidase f, C-terminal domain"/>
    <property type="match status" value="1"/>
</dbReference>
<name>A0ABW4YFV8_9BACL</name>
<dbReference type="PANTHER" id="PTHR34217">
    <property type="entry name" value="METAL-DEPENDENT CARBOXYPEPTIDASE"/>
    <property type="match status" value="1"/>
</dbReference>
<keyword evidence="4 6" id="KW-0862">Zinc</keyword>
<comment type="caution">
    <text evidence="10">The sequence shown here is derived from an EMBL/GenBank/DDBJ whole genome shotgun (WGS) entry which is preliminary data.</text>
</comment>
<dbReference type="EC" id="3.4.-.-" evidence="10"/>
<sequence>MELHNLSLQWDLDPIYDGGATSEKLLQELRELEEQLETISRMLLTVDDQPEARQQWVQITALMQQCLLTIREAESFVSCLLAQYVADTAAQQLQDRIATLIARYTALTTVFDTKLLQLTDERWGDLLLDPALAEIAFYLEERRLLAQQKLAPELEEWTAQLEIDGYHGWAEFYNSLAGRLQFQATDDQGQPEFLSVGQMQNRLSEADRTKREMVFAEWEKVWASHADLFATVINRISGFRLKLYNKREWQSVLKEPLFINRMSAETLEAMWSAVSKGKQILLPYLVRKAELLGVDKLHWHDVEAPLAVSNRVMSYDEAANFIVDQFAKFDGDMAQFSAMALKKQWVEAEDRPGKRAGGFCTSFPKTGETRIFMTYSGSMSNVSTLAHELGHAYHQHVMKDIAPFSQQYAMNVAETASTFAELLVSDGALQATSNKEEKIALLEDKIQRAVAFYMNIHARFLFETRFYEARAKGFVQVEQLNQLMEQAQQEAYLGTIEQLHPHFWASKLHFYLTDVPFYNFPYTFGYLFSAGLYQYAKQDKSDFAKRYVALLQDTGRMTVEQLAEKHLQVDLTKPDFWDAAAMLIEQDVAQFLILTEQEK</sequence>
<evidence type="ECO:0000259" key="9">
    <source>
        <dbReference type="Pfam" id="PF08439"/>
    </source>
</evidence>
<evidence type="ECO:0000256" key="3">
    <source>
        <dbReference type="ARBA" id="ARBA00022801"/>
    </source>
</evidence>
<accession>A0ABW4YFV8</accession>
<dbReference type="RefSeq" id="WP_377769467.1">
    <property type="nucleotide sequence ID" value="NZ_JBHUHO010000005.1"/>
</dbReference>
<dbReference type="PANTHER" id="PTHR34217:SF1">
    <property type="entry name" value="CARBOXYPEPTIDASE 1"/>
    <property type="match status" value="1"/>
</dbReference>
<evidence type="ECO:0000256" key="7">
    <source>
        <dbReference type="SAM" id="Coils"/>
    </source>
</evidence>
<keyword evidence="7" id="KW-0175">Coiled coil</keyword>
<dbReference type="InterPro" id="IPR042088">
    <property type="entry name" value="OligoPept_F_C"/>
</dbReference>
<reference evidence="11" key="1">
    <citation type="journal article" date="2019" name="Int. J. Syst. Evol. Microbiol.">
        <title>The Global Catalogue of Microorganisms (GCM) 10K type strain sequencing project: providing services to taxonomists for standard genome sequencing and annotation.</title>
        <authorList>
            <consortium name="The Broad Institute Genomics Platform"/>
            <consortium name="The Broad Institute Genome Sequencing Center for Infectious Disease"/>
            <person name="Wu L."/>
            <person name="Ma J."/>
        </authorList>
    </citation>
    <scope>NUCLEOTIDE SEQUENCE [LARGE SCALE GENOMIC DNA]</scope>
    <source>
        <strain evidence="11">GH52</strain>
    </source>
</reference>
<feature type="domain" description="Oligopeptidase F N-terminal" evidence="9">
    <location>
        <begin position="115"/>
        <end position="182"/>
    </location>
</feature>
<dbReference type="InterPro" id="IPR011977">
    <property type="entry name" value="Pept_M3B_clade3"/>
</dbReference>
<evidence type="ECO:0000256" key="1">
    <source>
        <dbReference type="ARBA" id="ARBA00022670"/>
    </source>
</evidence>
<evidence type="ECO:0000256" key="2">
    <source>
        <dbReference type="ARBA" id="ARBA00022723"/>
    </source>
</evidence>
<dbReference type="NCBIfam" id="TIGR02290">
    <property type="entry name" value="M3_fam_3"/>
    <property type="match status" value="1"/>
</dbReference>
<evidence type="ECO:0000313" key="10">
    <source>
        <dbReference type="EMBL" id="MFD2114480.1"/>
    </source>
</evidence>
<evidence type="ECO:0000256" key="6">
    <source>
        <dbReference type="RuleBase" id="RU003435"/>
    </source>
</evidence>
<evidence type="ECO:0000256" key="5">
    <source>
        <dbReference type="ARBA" id="ARBA00023049"/>
    </source>
</evidence>
<gene>
    <name evidence="10" type="ORF">ACFSJH_01755</name>
</gene>
<evidence type="ECO:0000256" key="4">
    <source>
        <dbReference type="ARBA" id="ARBA00022833"/>
    </source>
</evidence>
<feature type="domain" description="Peptidase M3A/M3B catalytic" evidence="8">
    <location>
        <begin position="333"/>
        <end position="580"/>
    </location>
</feature>
<dbReference type="SUPFAM" id="SSF55486">
    <property type="entry name" value="Metalloproteases ('zincins'), catalytic domain"/>
    <property type="match status" value="1"/>
</dbReference>
<dbReference type="InterPro" id="IPR001567">
    <property type="entry name" value="Pept_M3A_M3B_dom"/>
</dbReference>
<keyword evidence="1 6" id="KW-0645">Protease</keyword>
<dbReference type="Gene3D" id="1.20.140.70">
    <property type="entry name" value="Oligopeptidase f, N-terminal domain"/>
    <property type="match status" value="1"/>
</dbReference>
<dbReference type="CDD" id="cd09607">
    <property type="entry name" value="M3B_PepF"/>
    <property type="match status" value="1"/>
</dbReference>
<keyword evidence="5 6" id="KW-0482">Metalloprotease</keyword>
<dbReference type="Proteomes" id="UP001597362">
    <property type="component" value="Unassembled WGS sequence"/>
</dbReference>
<keyword evidence="11" id="KW-1185">Reference proteome</keyword>
<keyword evidence="2 6" id="KW-0479">Metal-binding</keyword>
<evidence type="ECO:0000313" key="11">
    <source>
        <dbReference type="Proteomes" id="UP001597362"/>
    </source>
</evidence>
<protein>
    <submittedName>
        <fullName evidence="10">M3 family oligoendopeptidase</fullName>
        <ecNumber evidence="10">3.4.-.-</ecNumber>
    </submittedName>
</protein>
<dbReference type="GO" id="GO:0016787">
    <property type="term" value="F:hydrolase activity"/>
    <property type="evidence" value="ECO:0007669"/>
    <property type="project" value="UniProtKB-KW"/>
</dbReference>
<comment type="cofactor">
    <cofactor evidence="6">
        <name>Zn(2+)</name>
        <dbReference type="ChEBI" id="CHEBI:29105"/>
    </cofactor>
    <text evidence="6">Binds 1 zinc ion.</text>
</comment>
<dbReference type="InterPro" id="IPR001333">
    <property type="entry name" value="Peptidase_M32_Taq"/>
</dbReference>
<comment type="similarity">
    <text evidence="6">Belongs to the peptidase M3 family.</text>
</comment>